<dbReference type="AlphaFoldDB" id="A0A6V8SM89"/>
<feature type="compositionally biased region" description="Low complexity" evidence="1">
    <location>
        <begin position="31"/>
        <end position="52"/>
    </location>
</feature>
<feature type="region of interest" description="Disordered" evidence="1">
    <location>
        <begin position="30"/>
        <end position="156"/>
    </location>
</feature>
<dbReference type="Pfam" id="PF01391">
    <property type="entry name" value="Collagen"/>
    <property type="match status" value="1"/>
</dbReference>
<name>A0A6V8SM89_9CLOT</name>
<feature type="compositionally biased region" description="Low complexity" evidence="1">
    <location>
        <begin position="95"/>
        <end position="115"/>
    </location>
</feature>
<evidence type="ECO:0000256" key="1">
    <source>
        <dbReference type="SAM" id="MobiDB-lite"/>
    </source>
</evidence>
<evidence type="ECO:0000313" key="3">
    <source>
        <dbReference type="Proteomes" id="UP000580568"/>
    </source>
</evidence>
<reference evidence="2 3" key="1">
    <citation type="submission" date="2020-07" db="EMBL/GenBank/DDBJ databases">
        <title>A new beta-1,3-glucan-decomposing anaerobic bacterium isolated from anoxic soil subjected to biological soil disinfestation.</title>
        <authorList>
            <person name="Ueki A."/>
            <person name="Tonouchi A."/>
        </authorList>
    </citation>
    <scope>NUCLEOTIDE SEQUENCE [LARGE SCALE GENOMIC DNA]</scope>
    <source>
        <strain evidence="2 3">TW1</strain>
    </source>
</reference>
<dbReference type="InterPro" id="IPR050938">
    <property type="entry name" value="Collagen_Structural_Proteins"/>
</dbReference>
<dbReference type="EMBL" id="BLZR01000001">
    <property type="protein sequence ID" value="GFP76288.1"/>
    <property type="molecule type" value="Genomic_DNA"/>
</dbReference>
<gene>
    <name evidence="2" type="ORF">bsdtw1_02390</name>
</gene>
<keyword evidence="3" id="KW-1185">Reference proteome</keyword>
<protein>
    <recommendedName>
        <fullName evidence="4">Collagen-like protein</fullName>
    </recommendedName>
</protein>
<evidence type="ECO:0000313" key="2">
    <source>
        <dbReference type="EMBL" id="GFP76288.1"/>
    </source>
</evidence>
<proteinExistence type="predicted"/>
<dbReference type="RefSeq" id="WP_183277726.1">
    <property type="nucleotide sequence ID" value="NZ_BLZR01000001.1"/>
</dbReference>
<sequence length="383" mass="39584">MSDHIDCFHDEDCSSSSNKKCCCCIPGPVGPQGIQGPKGDPGIPGQQGIQGPKGDKGDLGPVGPKGDSGPMGPKGDPGIPGQQGVQGPKGDKGDPGSVGPKGDTGIPGQQGIQGPKGDKGDSGPMGPKGDPGIPGQQGIQGPMGPKGDPGPMGPQGPAGCCCQCEGPVGPMGPTGPAGPVGPIGPVGPCYDKCCTKPLERLLKDVSVKQNQILGSGGITSPNAPQAVIGLASEAIEDSQFNNVFIPLDQPHPSLINIIDNILDLPNSKSNIIPIRYVSGISSDLTTEIGQFLNDYKFPPFYETECCETTKDLMDLFEDIFSIPTPIQFNLTLTENNFDSELVNLILVGYGKGLIKVKTQGSTPAKVYIISICSIRNVYFNTII</sequence>
<organism evidence="2 3">
    <name type="scientific">Clostridium fungisolvens</name>
    <dbReference type="NCBI Taxonomy" id="1604897"/>
    <lineage>
        <taxon>Bacteria</taxon>
        <taxon>Bacillati</taxon>
        <taxon>Bacillota</taxon>
        <taxon>Clostridia</taxon>
        <taxon>Eubacteriales</taxon>
        <taxon>Clostridiaceae</taxon>
        <taxon>Clostridium</taxon>
    </lineage>
</organism>
<feature type="compositionally biased region" description="Low complexity" evidence="1">
    <location>
        <begin position="127"/>
        <end position="146"/>
    </location>
</feature>
<comment type="caution">
    <text evidence="2">The sequence shown here is derived from an EMBL/GenBank/DDBJ whole genome shotgun (WGS) entry which is preliminary data.</text>
</comment>
<dbReference type="Proteomes" id="UP000580568">
    <property type="component" value="Unassembled WGS sequence"/>
</dbReference>
<evidence type="ECO:0008006" key="4">
    <source>
        <dbReference type="Google" id="ProtNLM"/>
    </source>
</evidence>
<dbReference type="PANTHER" id="PTHR37456:SF6">
    <property type="entry name" value="COLLAGEN ALPHA-1(XXIII) CHAIN-LIKE ISOFORM X2"/>
    <property type="match status" value="1"/>
</dbReference>
<accession>A0A6V8SM89</accession>
<feature type="compositionally biased region" description="Low complexity" evidence="1">
    <location>
        <begin position="76"/>
        <end position="88"/>
    </location>
</feature>
<dbReference type="PANTHER" id="PTHR37456">
    <property type="entry name" value="SI:CH211-266K2.1"/>
    <property type="match status" value="1"/>
</dbReference>
<dbReference type="InterPro" id="IPR008160">
    <property type="entry name" value="Collagen"/>
</dbReference>